<dbReference type="InterPro" id="IPR043148">
    <property type="entry name" value="TagF_C"/>
</dbReference>
<sequence length="904" mass="105474">MRILFIMLHPGYVRNYESAIRLLAERGHKIHVCFSQPKKQAEDRLIERLAAENKNITYDKKKIPKRNLLWRYLAQAIRGGRDYVRYFHPRYENATKLKERVAIRFGVVLRPIASTILSFLASLKAVRLIDKLLVMLETALPSCKRIDDFLRSKNPDILLVTPIVNIASDQVDYVKSAKSLGIRCVVCVASWDNLTNKGLIRVEPDAVIVWNEIQKQEAVELHNIPESKVVVTGAQCYDKWFDMKASTTREEFCRKVGLISEHSYILYVCSSPFIAPNEVKFVETWIKNIRSSKDPNISNIGILVRPHPQNAKQWEGVDFSHYGNVTIYPQGGANPVDEESKRDFYESIFHSKAVVGINTSAMIEAGILNKPVFTILNPEFEGTQQGTLHFHYLVKGGLLHISRSFDEHIQQLESVISGDGSYINRIRKFIEIFVRPHGLDKPSTPIFANAIEEIMNSPAPLPLKTPLWCYLMRPILLGLAILVLLFKKDFKKNLKRSLTNKKRVIKDALFKKPLPRVIRFFRPIFLPIFKSFIKRPFVREYIIPRIIEEYASSSANKRFIYTNSILKKIRRISKSPKPIIVGPWLSEVGFEILYWIPFLNWAFERFNLEKDRIIVISRGGVEAWYNGIYKHYIDIFDFFGEEDFKNKNQRRIEITGAQKHNIISDFDYEILEIVKSKLNITEFDWFHPSLMYQMFQSYWRRKAPISLIESYTNYKKFNRNVIKNNDIDLPNKYIAVKFYFSSCFPDTKENRMMISQLLNFFSTYIDIVLLATNIDIDDHVDFSLNANGRIHLIKDKMTLRNNLEIQTKVIANSLAFFGTYGGFSYLAPFYGVPSVAFYSNEENFLPVHLDVAYRAFRYLKFGSFDKVRKNNFFYHTHDRKEKYEFLPINIKTLDLLKIFKNKVR</sequence>
<dbReference type="Proteomes" id="UP000502179">
    <property type="component" value="Chromosome"/>
</dbReference>
<keyword evidence="2" id="KW-1185">Reference proteome</keyword>
<dbReference type="SUPFAM" id="SSF53756">
    <property type="entry name" value="UDP-Glycosyltransferase/glycogen phosphorylase"/>
    <property type="match status" value="1"/>
</dbReference>
<dbReference type="RefSeq" id="WP_166032578.1">
    <property type="nucleotide sequence ID" value="NZ_CP048877.1"/>
</dbReference>
<protein>
    <submittedName>
        <fullName evidence="1">Uncharacterized protein</fullName>
    </submittedName>
</protein>
<dbReference type="KEGG" id="tav:G4V39_08775"/>
<dbReference type="Gene3D" id="3.40.50.12580">
    <property type="match status" value="1"/>
</dbReference>
<dbReference type="AlphaFoldDB" id="A0A6G7PXL8"/>
<dbReference type="EMBL" id="CP048877">
    <property type="protein sequence ID" value="QIJ72360.1"/>
    <property type="molecule type" value="Genomic_DNA"/>
</dbReference>
<proteinExistence type="predicted"/>
<gene>
    <name evidence="1" type="ORF">G4V39_08775</name>
</gene>
<reference evidence="1 2" key="1">
    <citation type="submission" date="2020-02" db="EMBL/GenBank/DDBJ databases">
        <title>Genome analysis of Thermosulfuriphilus ammonigenes ST65T, an anaerobic thermophilic chemolithoautotrophic bacterium isolated from a deep-sea hydrothermal vent.</title>
        <authorList>
            <person name="Slobodkina G."/>
            <person name="Allioux M."/>
            <person name="Merkel A."/>
            <person name="Alain K."/>
            <person name="Jebbar M."/>
            <person name="Slobodkin A."/>
        </authorList>
    </citation>
    <scope>NUCLEOTIDE SEQUENCE [LARGE SCALE GENOMIC DNA]</scope>
    <source>
        <strain evidence="1 2">ST65</strain>
    </source>
</reference>
<evidence type="ECO:0000313" key="2">
    <source>
        <dbReference type="Proteomes" id="UP000502179"/>
    </source>
</evidence>
<evidence type="ECO:0000313" key="1">
    <source>
        <dbReference type="EMBL" id="QIJ72360.1"/>
    </source>
</evidence>
<accession>A0A6G7PXL8</accession>
<organism evidence="1 2">
    <name type="scientific">Thermosulfuriphilus ammonigenes</name>
    <dbReference type="NCBI Taxonomy" id="1936021"/>
    <lineage>
        <taxon>Bacteria</taxon>
        <taxon>Pseudomonadati</taxon>
        <taxon>Thermodesulfobacteriota</taxon>
        <taxon>Thermodesulfobacteria</taxon>
        <taxon>Thermodesulfobacteriales</taxon>
        <taxon>Thermodesulfobacteriaceae</taxon>
        <taxon>Thermosulfuriphilus</taxon>
    </lineage>
</organism>
<name>A0A6G7PXL8_9BACT</name>